<evidence type="ECO:0000313" key="1">
    <source>
        <dbReference type="EMBL" id="NEE01410.1"/>
    </source>
</evidence>
<protein>
    <recommendedName>
        <fullName evidence="3">Nuclear transport factor 2 family protein</fullName>
    </recommendedName>
</protein>
<dbReference type="PROSITE" id="PS51257">
    <property type="entry name" value="PROKAR_LIPOPROTEIN"/>
    <property type="match status" value="1"/>
</dbReference>
<keyword evidence="2" id="KW-1185">Reference proteome</keyword>
<sequence>MRLFNGRHVRRAVLAGIPALALTLAGCGGSDEDRAAGTAEDFFAALAEVDAEKACELNLGSDGQPLSEEHADWQSCLTGVDTWAGNTVMPADGELPEVSFDSVEIDGDTARLADSPPSEFSFMHAIDLRKVDEDWYIDGSWYR</sequence>
<name>A0A6L9SBM2_9ACTN</name>
<organism evidence="1 2">
    <name type="scientific">Phytoactinopolyspora halotolerans</name>
    <dbReference type="NCBI Taxonomy" id="1981512"/>
    <lineage>
        <taxon>Bacteria</taxon>
        <taxon>Bacillati</taxon>
        <taxon>Actinomycetota</taxon>
        <taxon>Actinomycetes</taxon>
        <taxon>Jiangellales</taxon>
        <taxon>Jiangellaceae</taxon>
        <taxon>Phytoactinopolyspora</taxon>
    </lineage>
</organism>
<dbReference type="EMBL" id="JAAGOA010000009">
    <property type="protein sequence ID" value="NEE01410.1"/>
    <property type="molecule type" value="Genomic_DNA"/>
</dbReference>
<dbReference type="RefSeq" id="WP_163738944.1">
    <property type="nucleotide sequence ID" value="NZ_JAAGOA010000009.1"/>
</dbReference>
<dbReference type="Proteomes" id="UP000475214">
    <property type="component" value="Unassembled WGS sequence"/>
</dbReference>
<gene>
    <name evidence="1" type="ORF">G1H10_14640</name>
</gene>
<reference evidence="1 2" key="1">
    <citation type="submission" date="2020-02" db="EMBL/GenBank/DDBJ databases">
        <authorList>
            <person name="Li X.-J."/>
            <person name="Han X.-M."/>
        </authorList>
    </citation>
    <scope>NUCLEOTIDE SEQUENCE [LARGE SCALE GENOMIC DNA]</scope>
    <source>
        <strain evidence="1 2">CCTCC AB 2017055</strain>
    </source>
</reference>
<proteinExistence type="predicted"/>
<evidence type="ECO:0000313" key="2">
    <source>
        <dbReference type="Proteomes" id="UP000475214"/>
    </source>
</evidence>
<comment type="caution">
    <text evidence="1">The sequence shown here is derived from an EMBL/GenBank/DDBJ whole genome shotgun (WGS) entry which is preliminary data.</text>
</comment>
<evidence type="ECO:0008006" key="3">
    <source>
        <dbReference type="Google" id="ProtNLM"/>
    </source>
</evidence>
<dbReference type="AlphaFoldDB" id="A0A6L9SBM2"/>
<accession>A0A6L9SBM2</accession>